<evidence type="ECO:0000313" key="3">
    <source>
        <dbReference type="EMBL" id="EPR77723.1"/>
    </source>
</evidence>
<keyword evidence="1" id="KW-0175">Coiled coil</keyword>
<reference evidence="4" key="1">
    <citation type="journal article" date="2013" name="PLoS Genet.">
        <title>The genome of Spraguea lophii and the basis of host-microsporidian interactions.</title>
        <authorList>
            <person name="Campbell S.E."/>
            <person name="Williams T.A."/>
            <person name="Yousuf A."/>
            <person name="Soanes D.M."/>
            <person name="Paszkiewicz K.H."/>
            <person name="Williams B.A.P."/>
        </authorList>
    </citation>
    <scope>NUCLEOTIDE SEQUENCE [LARGE SCALE GENOMIC DNA]</scope>
    <source>
        <strain evidence="4">42_110</strain>
    </source>
</reference>
<evidence type="ECO:0000313" key="4">
    <source>
        <dbReference type="Proteomes" id="UP000014978"/>
    </source>
</evidence>
<dbReference type="EMBL" id="ATCN01001324">
    <property type="protein sequence ID" value="EPR77723.1"/>
    <property type="molecule type" value="Genomic_DNA"/>
</dbReference>
<protein>
    <submittedName>
        <fullName evidence="3">Uncharacterized protein</fullName>
    </submittedName>
</protein>
<dbReference type="AlphaFoldDB" id="S7XP84"/>
<dbReference type="HOGENOM" id="CLU_932432_0_0_1"/>
<name>S7XP84_SPRLO</name>
<organism evidence="3 4">
    <name type="scientific">Spraguea lophii (strain 42_110)</name>
    <name type="common">Microsporidian parasite</name>
    <dbReference type="NCBI Taxonomy" id="1358809"/>
    <lineage>
        <taxon>Eukaryota</taxon>
        <taxon>Fungi</taxon>
        <taxon>Fungi incertae sedis</taxon>
        <taxon>Microsporidia</taxon>
        <taxon>Spragueidae</taxon>
        <taxon>Spraguea</taxon>
    </lineage>
</organism>
<feature type="region of interest" description="Disordered" evidence="2">
    <location>
        <begin position="273"/>
        <end position="299"/>
    </location>
</feature>
<feature type="coiled-coil region" evidence="1">
    <location>
        <begin position="154"/>
        <end position="181"/>
    </location>
</feature>
<dbReference type="VEuPathDB" id="MicrosporidiaDB:SLOPH_733"/>
<keyword evidence="4" id="KW-1185">Reference proteome</keyword>
<accession>S7XP84</accession>
<evidence type="ECO:0000256" key="1">
    <source>
        <dbReference type="SAM" id="Coils"/>
    </source>
</evidence>
<feature type="compositionally biased region" description="Acidic residues" evidence="2">
    <location>
        <begin position="290"/>
        <end position="299"/>
    </location>
</feature>
<evidence type="ECO:0000256" key="2">
    <source>
        <dbReference type="SAM" id="MobiDB-lite"/>
    </source>
</evidence>
<sequence length="299" mass="35594">SSILRKSIFCYIIGKSLLFNNIEESSDYYLTERITNTFCPIKIFPTSNPIKRILKNLSKFVLMLEIKNKNNETLALCKIRIHQDHLILRLPHSEFFKIIDQHIKYGILYFEVLIPKFIGYTIKVTINNNKLLYNHQNFVLKYAQNSYCFERYSRDIYTTNFRYLEQEKNNLEKKKEQSIASILFENSIEQQKINLFHSTYFDCVLDINQSLEISVKKLFVKSSVCISETNKPNKSLEALKESNFIFEDYISKYKINEYMERYLPIITFKDDKDTKPVTPYHKNDKKNKDVDDEETTQIP</sequence>
<gene>
    <name evidence="3" type="ORF">SLOPH_733</name>
</gene>
<comment type="caution">
    <text evidence="3">The sequence shown here is derived from an EMBL/GenBank/DDBJ whole genome shotgun (WGS) entry which is preliminary data.</text>
</comment>
<dbReference type="InParanoid" id="S7XP84"/>
<proteinExistence type="predicted"/>
<dbReference type="Proteomes" id="UP000014978">
    <property type="component" value="Unassembled WGS sequence"/>
</dbReference>
<feature type="non-terminal residue" evidence="3">
    <location>
        <position position="1"/>
    </location>
</feature>